<reference evidence="1 2" key="1">
    <citation type="journal article" date="2023" name="Plants (Basel)">
        <title>Bridging the Gap: Combining Genomics and Transcriptomics Approaches to Understand Stylosanthes scabra, an Orphan Legume from the Brazilian Caatinga.</title>
        <authorList>
            <person name="Ferreira-Neto J.R.C."/>
            <person name="da Silva M.D."/>
            <person name="Binneck E."/>
            <person name="de Melo N.F."/>
            <person name="da Silva R.H."/>
            <person name="de Melo A.L.T.M."/>
            <person name="Pandolfi V."/>
            <person name="Bustamante F.O."/>
            <person name="Brasileiro-Vidal A.C."/>
            <person name="Benko-Iseppon A.M."/>
        </authorList>
    </citation>
    <scope>NUCLEOTIDE SEQUENCE [LARGE SCALE GENOMIC DNA]</scope>
    <source>
        <tissue evidence="1">Leaves</tissue>
    </source>
</reference>
<organism evidence="1 2">
    <name type="scientific">Stylosanthes scabra</name>
    <dbReference type="NCBI Taxonomy" id="79078"/>
    <lineage>
        <taxon>Eukaryota</taxon>
        <taxon>Viridiplantae</taxon>
        <taxon>Streptophyta</taxon>
        <taxon>Embryophyta</taxon>
        <taxon>Tracheophyta</taxon>
        <taxon>Spermatophyta</taxon>
        <taxon>Magnoliopsida</taxon>
        <taxon>eudicotyledons</taxon>
        <taxon>Gunneridae</taxon>
        <taxon>Pentapetalae</taxon>
        <taxon>rosids</taxon>
        <taxon>fabids</taxon>
        <taxon>Fabales</taxon>
        <taxon>Fabaceae</taxon>
        <taxon>Papilionoideae</taxon>
        <taxon>50 kb inversion clade</taxon>
        <taxon>dalbergioids sensu lato</taxon>
        <taxon>Dalbergieae</taxon>
        <taxon>Pterocarpus clade</taxon>
        <taxon>Stylosanthes</taxon>
    </lineage>
</organism>
<sequence length="111" mass="12977">MSDRIPKRYRLPYLGDDVLFKIFVKCHPKIVGRLRALNKYWSVRLKGLEFAKENWAERKGRADTGDEIAMDLPFELVDYSYFNVVDTDLGNICLRYAVNGHNSKQSQGYRD</sequence>
<gene>
    <name evidence="1" type="ORF">PIB30_064162</name>
</gene>
<evidence type="ECO:0000313" key="1">
    <source>
        <dbReference type="EMBL" id="MED6186165.1"/>
    </source>
</evidence>
<comment type="caution">
    <text evidence="1">The sequence shown here is derived from an EMBL/GenBank/DDBJ whole genome shotgun (WGS) entry which is preliminary data.</text>
</comment>
<protein>
    <submittedName>
        <fullName evidence="1">Uncharacterized protein</fullName>
    </submittedName>
</protein>
<proteinExistence type="predicted"/>
<evidence type="ECO:0000313" key="2">
    <source>
        <dbReference type="Proteomes" id="UP001341840"/>
    </source>
</evidence>
<dbReference type="EMBL" id="JASCZI010181864">
    <property type="protein sequence ID" value="MED6186165.1"/>
    <property type="molecule type" value="Genomic_DNA"/>
</dbReference>
<keyword evidence="2" id="KW-1185">Reference proteome</keyword>
<accession>A0ABU6WJY5</accession>
<name>A0ABU6WJY5_9FABA</name>
<dbReference type="Proteomes" id="UP001341840">
    <property type="component" value="Unassembled WGS sequence"/>
</dbReference>